<feature type="region of interest" description="Disordered" evidence="1">
    <location>
        <begin position="91"/>
        <end position="112"/>
    </location>
</feature>
<feature type="region of interest" description="Disordered" evidence="1">
    <location>
        <begin position="1"/>
        <end position="44"/>
    </location>
</feature>
<sequence>MAPPTGNAPKPVVHHHSTPLSHLVPAAPDAPLPTHIHRQSNDNRRTYTETIVVEPPSPVKRARQALNQAHHGTFIRAQAADDSQRYVPECEANTTAEENAKAKARERLTKPA</sequence>
<name>A0ABQ0KZE9_MYCCL</name>
<proteinExistence type="predicted"/>
<feature type="compositionally biased region" description="Basic and acidic residues" evidence="1">
    <location>
        <begin position="98"/>
        <end position="112"/>
    </location>
</feature>
<reference evidence="2" key="1">
    <citation type="submission" date="2014-09" db="EMBL/GenBank/DDBJ databases">
        <title>Genome sequence of the luminous mushroom Mycena chlorophos for searching fungal bioluminescence genes.</title>
        <authorList>
            <person name="Tanaka Y."/>
            <person name="Kasuga D."/>
            <person name="Oba Y."/>
            <person name="Hase S."/>
            <person name="Sato K."/>
            <person name="Oba Y."/>
            <person name="Sakakibara Y."/>
        </authorList>
    </citation>
    <scope>NUCLEOTIDE SEQUENCE</scope>
</reference>
<protein>
    <submittedName>
        <fullName evidence="2">Uncharacterized protein</fullName>
    </submittedName>
</protein>
<evidence type="ECO:0000313" key="2">
    <source>
        <dbReference type="EMBL" id="GAT42896.1"/>
    </source>
</evidence>
<organism evidence="2 3">
    <name type="scientific">Mycena chlorophos</name>
    <name type="common">Agaric fungus</name>
    <name type="synonym">Agaricus chlorophos</name>
    <dbReference type="NCBI Taxonomy" id="658473"/>
    <lineage>
        <taxon>Eukaryota</taxon>
        <taxon>Fungi</taxon>
        <taxon>Dikarya</taxon>
        <taxon>Basidiomycota</taxon>
        <taxon>Agaricomycotina</taxon>
        <taxon>Agaricomycetes</taxon>
        <taxon>Agaricomycetidae</taxon>
        <taxon>Agaricales</taxon>
        <taxon>Marasmiineae</taxon>
        <taxon>Mycenaceae</taxon>
        <taxon>Mycena</taxon>
    </lineage>
</organism>
<dbReference type="Proteomes" id="UP000815677">
    <property type="component" value="Unassembled WGS sequence"/>
</dbReference>
<dbReference type="EMBL" id="DF838421">
    <property type="protein sequence ID" value="GAT42896.1"/>
    <property type="molecule type" value="Genomic_DNA"/>
</dbReference>
<evidence type="ECO:0000313" key="3">
    <source>
        <dbReference type="Proteomes" id="UP000815677"/>
    </source>
</evidence>
<accession>A0ABQ0KZE9</accession>
<gene>
    <name evidence="2" type="ORF">MCHLO_00593</name>
</gene>
<feature type="non-terminal residue" evidence="2">
    <location>
        <position position="112"/>
    </location>
</feature>
<keyword evidence="3" id="KW-1185">Reference proteome</keyword>
<evidence type="ECO:0000256" key="1">
    <source>
        <dbReference type="SAM" id="MobiDB-lite"/>
    </source>
</evidence>